<gene>
    <name evidence="1" type="ORF">C1707_10675</name>
    <name evidence="2" type="ORF">CFHF_22150</name>
</gene>
<dbReference type="EMBL" id="CP026100">
    <property type="protein sequence ID" value="AYV46691.1"/>
    <property type="molecule type" value="Genomic_DNA"/>
</dbReference>
<evidence type="ECO:0000313" key="2">
    <source>
        <dbReference type="EMBL" id="PLR07928.1"/>
    </source>
</evidence>
<accession>A0A2N5CND3</accession>
<dbReference type="Proteomes" id="UP000281192">
    <property type="component" value="Chromosome"/>
</dbReference>
<dbReference type="OrthoDB" id="7179331at2"/>
<dbReference type="KEGG" id="cfh:C1707_10675"/>
<dbReference type="Proteomes" id="UP000234483">
    <property type="component" value="Unassembled WGS sequence"/>
</dbReference>
<evidence type="ECO:0000313" key="3">
    <source>
        <dbReference type="Proteomes" id="UP000234483"/>
    </source>
</evidence>
<dbReference type="EMBL" id="PJRQ01000044">
    <property type="protein sequence ID" value="PLR07928.1"/>
    <property type="molecule type" value="Genomic_DNA"/>
</dbReference>
<dbReference type="AlphaFoldDB" id="A0A2N5CND3"/>
<name>A0A2N5CND3_9CAUL</name>
<dbReference type="RefSeq" id="WP_101715094.1">
    <property type="nucleotide sequence ID" value="NZ_CP026100.1"/>
</dbReference>
<evidence type="ECO:0000313" key="4">
    <source>
        <dbReference type="Proteomes" id="UP000281192"/>
    </source>
</evidence>
<evidence type="ECO:0000313" key="1">
    <source>
        <dbReference type="EMBL" id="AYV46691.1"/>
    </source>
</evidence>
<protein>
    <submittedName>
        <fullName evidence="2">Uncharacterized protein</fullName>
    </submittedName>
</protein>
<proteinExistence type="predicted"/>
<sequence length="405" mass="43853">MSRNLGDMTAIACLKVFVGEDPVETERNAALIAKVAGDYLKVAWLAPRRHGLVAPFSFVLADPRATRLDARELQALARALQHKLFGDDDDGEIVMLMFEGDQHEVMRFAGLPPRQLTLLLAGEEDASLAGRVCRITPRDVRSVMPYGGPITGVPTMEALARLCPRPPPPRVAWRGVYHVGRELFVGNVGVWREAGAAGRPYEIYVDGQRQQHDLAILKAAIAAIGPNSGITYLPIAFSSALKPSPRAELEACLRTLPRDLRGRLAAGVYGVPRAPSFVALGQMKAFLDPYFSRVDLRIGDPAFKVDDLAPGLAASVTFTPEGDAEASRVAAIGRFLKDAPAYRRRQVWQGVSDLRSPRELMAALEQGAPFVSGPLVTDLLETPVNVSPYAKGQLPLYGWTAADAA</sequence>
<reference evidence="2 3" key="1">
    <citation type="submission" date="2017-12" db="EMBL/GenBank/DDBJ databases">
        <title>The genome sequence of Caulobacter flavus CGMCC1 15093.</title>
        <authorList>
            <person name="Gao J."/>
            <person name="Mao X."/>
            <person name="Sun J."/>
        </authorList>
    </citation>
    <scope>NUCLEOTIDE SEQUENCE [LARGE SCALE GENOMIC DNA]</scope>
    <source>
        <strain evidence="2 3">CGMCC1 15093</strain>
    </source>
</reference>
<organism evidence="2 3">
    <name type="scientific">Caulobacter flavus</name>
    <dbReference type="NCBI Taxonomy" id="1679497"/>
    <lineage>
        <taxon>Bacteria</taxon>
        <taxon>Pseudomonadati</taxon>
        <taxon>Pseudomonadota</taxon>
        <taxon>Alphaproteobacteria</taxon>
        <taxon>Caulobacterales</taxon>
        <taxon>Caulobacteraceae</taxon>
        <taxon>Caulobacter</taxon>
    </lineage>
</organism>
<reference evidence="1 4" key="2">
    <citation type="submission" date="2018-01" db="EMBL/GenBank/DDBJ databases">
        <title>Complete genome sequence of Caulobacter flavus RHGG3.</title>
        <authorList>
            <person name="Yang E."/>
        </authorList>
    </citation>
    <scope>NUCLEOTIDE SEQUENCE [LARGE SCALE GENOMIC DNA]</scope>
    <source>
        <strain evidence="1 4">RHGG3</strain>
    </source>
</reference>
<keyword evidence="4" id="KW-1185">Reference proteome</keyword>